<evidence type="ECO:0000256" key="5">
    <source>
        <dbReference type="ARBA" id="ARBA00023077"/>
    </source>
</evidence>
<proteinExistence type="inferred from homology"/>
<reference evidence="13 14" key="1">
    <citation type="submission" date="2019-07" db="EMBL/GenBank/DDBJ databases">
        <title>Luteimonas sp. YD-1 nov., isolated from acidic soil.</title>
        <authorList>
            <person name="Zhou J."/>
        </authorList>
    </citation>
    <scope>NUCLEOTIDE SEQUENCE [LARGE SCALE GENOMIC DNA]</scope>
    <source>
        <strain evidence="13 14">YD-1</strain>
    </source>
</reference>
<evidence type="ECO:0000256" key="4">
    <source>
        <dbReference type="ARBA" id="ARBA00022692"/>
    </source>
</evidence>
<dbReference type="NCBIfam" id="TIGR01782">
    <property type="entry name" value="TonB-Xanth-Caul"/>
    <property type="match status" value="1"/>
</dbReference>
<feature type="compositionally biased region" description="Polar residues" evidence="10">
    <location>
        <begin position="402"/>
        <end position="411"/>
    </location>
</feature>
<dbReference type="InterPro" id="IPR036942">
    <property type="entry name" value="Beta-barrel_TonB_sf"/>
</dbReference>
<dbReference type="OrthoDB" id="8727862at2"/>
<evidence type="ECO:0000256" key="10">
    <source>
        <dbReference type="SAM" id="MobiDB-lite"/>
    </source>
</evidence>
<gene>
    <name evidence="13" type="ORF">FQY79_08615</name>
</gene>
<dbReference type="AlphaFoldDB" id="A0A5C5U358"/>
<evidence type="ECO:0000259" key="11">
    <source>
        <dbReference type="Pfam" id="PF00593"/>
    </source>
</evidence>
<evidence type="ECO:0000256" key="8">
    <source>
        <dbReference type="PROSITE-ProRule" id="PRU01360"/>
    </source>
</evidence>
<evidence type="ECO:0000256" key="1">
    <source>
        <dbReference type="ARBA" id="ARBA00004571"/>
    </source>
</evidence>
<dbReference type="PROSITE" id="PS52016">
    <property type="entry name" value="TONB_DEPENDENT_REC_3"/>
    <property type="match status" value="1"/>
</dbReference>
<evidence type="ECO:0000256" key="7">
    <source>
        <dbReference type="ARBA" id="ARBA00023237"/>
    </source>
</evidence>
<name>A0A5C5U358_9GAMM</name>
<dbReference type="Pfam" id="PF07715">
    <property type="entry name" value="Plug"/>
    <property type="match status" value="1"/>
</dbReference>
<dbReference type="EMBL" id="VOHE01000003">
    <property type="protein sequence ID" value="TWT19860.1"/>
    <property type="molecule type" value="Genomic_DNA"/>
</dbReference>
<dbReference type="CDD" id="cd01347">
    <property type="entry name" value="ligand_gated_channel"/>
    <property type="match status" value="1"/>
</dbReference>
<keyword evidence="5 9" id="KW-0798">TonB box</keyword>
<dbReference type="SUPFAM" id="SSF56935">
    <property type="entry name" value="Porins"/>
    <property type="match status" value="1"/>
</dbReference>
<feature type="region of interest" description="Disordered" evidence="10">
    <location>
        <begin position="393"/>
        <end position="417"/>
    </location>
</feature>
<keyword evidence="3 8" id="KW-1134">Transmembrane beta strand</keyword>
<evidence type="ECO:0000313" key="14">
    <source>
        <dbReference type="Proteomes" id="UP000315949"/>
    </source>
</evidence>
<evidence type="ECO:0000256" key="2">
    <source>
        <dbReference type="ARBA" id="ARBA00022448"/>
    </source>
</evidence>
<keyword evidence="6 8" id="KW-0472">Membrane</keyword>
<dbReference type="InterPro" id="IPR039426">
    <property type="entry name" value="TonB-dep_rcpt-like"/>
</dbReference>
<sequence>MRRRRRQPAGGQGQRISSAKAVFHDLSRLFQARPRCADQSLLRVQTTVDPDQFAREILFFLNTGIFVRTLLLPAAAGSDCDKQRIVLGRDSNMRTLRRNALFKALVLCQCAVLPTIAFAQDATGGTSPQSSPVELDGIVVTGRRAADRLAIDDKRLADNQVDSIRADDVGRLPDQNVAEAVRRLPGVSVSNDQGEGRYLTVRGVAPELLNVTLNGQTAAAPEPDGRQVKLDDIPSALIGSVTLVKTLTPDLDANAIAGQVNIETLSAFDRGRNFATARAAYGYYDMNGENPYEFDATVGGLFGADKQFGAVLAINHSSRKIGSQQFAGSEDWMDINGQELPEEFAIRHYQPHRTRQGAVANFDWKPSDRSKMFLRLMHSVYKDDETRQHFGVTLPDDEDDYASQTGSTGSFTDGGRAERRVRMRREDTSTSSALVGGEFKFGEFNDRILNVETTFSKARKRDPRRDEWTFRTSSNIGGSYDLGRDPFRVEPAAAAYDAANFRGYQVRYGSRRANEDLFQARADYQFPIDGDSGSWFKLGAKIIDRDKDNDEDRATWRQSGSGTLTLDQALAGSYGPVFTGDVFGPGADHALADAYFNANPGHFSYRADSTLSDSLASDYRISERITAAYAMASLRFGDATVLPGVRIEHTSSTYAAKSVTEDSTLDQGFDSFGSQSYTDLFPGLNFRYEIGDNISLRAAATRAIGRPNYEDIAPYVMIEDAGNGRYAVTKGNPDVDPLRSTNLDVALEYYVGNRGIVSAAAFYKKISNPIFWTRETVIDGTFAGRVLPEAVVSTPTNAVDASVSGIEFNAQFELSFLPAPWDGFSAGASMTFVDSEANGVPGRPEGVPLATQSDRVASANLSYEKGGFSARVAYSYRSASLAEVGDSADSDLYTDRFGQWDARMSYAIGKFATVFLEGSNLNDAAFRQYYGRRSHLSEEERYGWSVRTGIQLSF</sequence>
<feature type="domain" description="TonB-dependent receptor-like beta-barrel" evidence="11">
    <location>
        <begin position="471"/>
        <end position="921"/>
    </location>
</feature>
<comment type="similarity">
    <text evidence="8 9">Belongs to the TonB-dependent receptor family.</text>
</comment>
<accession>A0A5C5U358</accession>
<dbReference type="PANTHER" id="PTHR40980:SF4">
    <property type="entry name" value="TONB-DEPENDENT RECEPTOR-LIKE BETA-BARREL DOMAIN-CONTAINING PROTEIN"/>
    <property type="match status" value="1"/>
</dbReference>
<organism evidence="13 14">
    <name type="scientific">Luteimonas wenzhouensis</name>
    <dbReference type="NCBI Taxonomy" id="2599615"/>
    <lineage>
        <taxon>Bacteria</taxon>
        <taxon>Pseudomonadati</taxon>
        <taxon>Pseudomonadota</taxon>
        <taxon>Gammaproteobacteria</taxon>
        <taxon>Lysobacterales</taxon>
        <taxon>Lysobacteraceae</taxon>
        <taxon>Luteimonas</taxon>
    </lineage>
</organism>
<keyword evidence="4 8" id="KW-0812">Transmembrane</keyword>
<dbReference type="Gene3D" id="2.40.170.20">
    <property type="entry name" value="TonB-dependent receptor, beta-barrel domain"/>
    <property type="match status" value="1"/>
</dbReference>
<keyword evidence="7 8" id="KW-0998">Cell outer membrane</keyword>
<dbReference type="Gene3D" id="2.170.130.10">
    <property type="entry name" value="TonB-dependent receptor, plug domain"/>
    <property type="match status" value="1"/>
</dbReference>
<comment type="caution">
    <text evidence="13">The sequence shown here is derived from an EMBL/GenBank/DDBJ whole genome shotgun (WGS) entry which is preliminary data.</text>
</comment>
<comment type="subcellular location">
    <subcellularLocation>
        <location evidence="1 8">Cell outer membrane</location>
        <topology evidence="1 8">Multi-pass membrane protein</topology>
    </subcellularLocation>
</comment>
<keyword evidence="2 8" id="KW-0813">Transport</keyword>
<keyword evidence="14" id="KW-1185">Reference proteome</keyword>
<dbReference type="Proteomes" id="UP000315949">
    <property type="component" value="Unassembled WGS sequence"/>
</dbReference>
<dbReference type="GO" id="GO:0009279">
    <property type="term" value="C:cell outer membrane"/>
    <property type="evidence" value="ECO:0007669"/>
    <property type="project" value="UniProtKB-SubCell"/>
</dbReference>
<dbReference type="PANTHER" id="PTHR40980">
    <property type="entry name" value="PLUG DOMAIN-CONTAINING PROTEIN"/>
    <property type="match status" value="1"/>
</dbReference>
<dbReference type="InterPro" id="IPR037066">
    <property type="entry name" value="Plug_dom_sf"/>
</dbReference>
<dbReference type="Pfam" id="PF00593">
    <property type="entry name" value="TonB_dep_Rec_b-barrel"/>
    <property type="match status" value="1"/>
</dbReference>
<keyword evidence="13" id="KW-0675">Receptor</keyword>
<evidence type="ECO:0000313" key="13">
    <source>
        <dbReference type="EMBL" id="TWT19860.1"/>
    </source>
</evidence>
<evidence type="ECO:0000256" key="9">
    <source>
        <dbReference type="RuleBase" id="RU003357"/>
    </source>
</evidence>
<feature type="domain" description="TonB-dependent receptor plug" evidence="12">
    <location>
        <begin position="156"/>
        <end position="258"/>
    </location>
</feature>
<protein>
    <submittedName>
        <fullName evidence="13">TonB-dependent receptor</fullName>
    </submittedName>
</protein>
<dbReference type="InterPro" id="IPR010104">
    <property type="entry name" value="TonB_rcpt_bac"/>
</dbReference>
<evidence type="ECO:0000259" key="12">
    <source>
        <dbReference type="Pfam" id="PF07715"/>
    </source>
</evidence>
<evidence type="ECO:0000256" key="3">
    <source>
        <dbReference type="ARBA" id="ARBA00022452"/>
    </source>
</evidence>
<evidence type="ECO:0000256" key="6">
    <source>
        <dbReference type="ARBA" id="ARBA00023136"/>
    </source>
</evidence>
<dbReference type="InterPro" id="IPR012910">
    <property type="entry name" value="Plug_dom"/>
</dbReference>
<dbReference type="InterPro" id="IPR000531">
    <property type="entry name" value="Beta-barrel_TonB"/>
</dbReference>